<dbReference type="PANTHER" id="PTHR34009:SF2">
    <property type="entry name" value="PROTEIN STAR"/>
    <property type="match status" value="1"/>
</dbReference>
<name>A0ABW5DNI5_9PROT</name>
<dbReference type="EMBL" id="JBHUIP010000003">
    <property type="protein sequence ID" value="MFD2262110.1"/>
    <property type="molecule type" value="Genomic_DNA"/>
</dbReference>
<proteinExistence type="predicted"/>
<accession>A0ABW5DNI5</accession>
<dbReference type="GO" id="GO:0032259">
    <property type="term" value="P:methylation"/>
    <property type="evidence" value="ECO:0007669"/>
    <property type="project" value="UniProtKB-KW"/>
</dbReference>
<dbReference type="RefSeq" id="WP_379875023.1">
    <property type="nucleotide sequence ID" value="NZ_JBHUIP010000003.1"/>
</dbReference>
<dbReference type="SUPFAM" id="SSF53335">
    <property type="entry name" value="S-adenosyl-L-methionine-dependent methyltransferases"/>
    <property type="match status" value="1"/>
</dbReference>
<dbReference type="NCBIfam" id="TIGR01444">
    <property type="entry name" value="fkbM_fam"/>
    <property type="match status" value="1"/>
</dbReference>
<dbReference type="PANTHER" id="PTHR34009">
    <property type="entry name" value="PROTEIN STAR"/>
    <property type="match status" value="1"/>
</dbReference>
<dbReference type="InterPro" id="IPR053202">
    <property type="entry name" value="EGF_Rcpt_Signaling_Reg"/>
</dbReference>
<dbReference type="Proteomes" id="UP001597295">
    <property type="component" value="Unassembled WGS sequence"/>
</dbReference>
<keyword evidence="2" id="KW-0808">Transferase</keyword>
<keyword evidence="2" id="KW-0489">Methyltransferase</keyword>
<evidence type="ECO:0000313" key="2">
    <source>
        <dbReference type="EMBL" id="MFD2262110.1"/>
    </source>
</evidence>
<evidence type="ECO:0000259" key="1">
    <source>
        <dbReference type="Pfam" id="PF05050"/>
    </source>
</evidence>
<sequence length="295" mass="32507">MASDKAEAGHIDHVRRILTLLEEVMAGDMGRARAWMQATLSQAPNAIAADPNIALLARELGLIPGPHVLAQINERGFYRPPYNCQISHCAAIYEDLFGLRREGFFVEAGGFDGESFSNTSFLADLGWSGIYVEPVAEFHRLCQIRHAPNPGVSVVHRALSDREGEIELRLAAYSSSASVELQDALETLPGFADFVSAERQSCRTQPLGALLERSGAPKLFDLLVLDVEGHEVEALRGIDLAIWQPKAVIIETADCHPEFSRIPALVAATQQCRAILEQHYDEMISDESNSIYVRR</sequence>
<protein>
    <submittedName>
        <fullName evidence="2">FkbM family methyltransferase</fullName>
    </submittedName>
</protein>
<feature type="domain" description="Methyltransferase FkbM" evidence="1">
    <location>
        <begin position="109"/>
        <end position="264"/>
    </location>
</feature>
<dbReference type="Pfam" id="PF05050">
    <property type="entry name" value="Methyltransf_21"/>
    <property type="match status" value="1"/>
</dbReference>
<dbReference type="InterPro" id="IPR006342">
    <property type="entry name" value="FkbM_mtfrase"/>
</dbReference>
<dbReference type="GO" id="GO:0008168">
    <property type="term" value="F:methyltransferase activity"/>
    <property type="evidence" value="ECO:0007669"/>
    <property type="project" value="UniProtKB-KW"/>
</dbReference>
<organism evidence="2 3">
    <name type="scientific">Lacibacterium aquatile</name>
    <dbReference type="NCBI Taxonomy" id="1168082"/>
    <lineage>
        <taxon>Bacteria</taxon>
        <taxon>Pseudomonadati</taxon>
        <taxon>Pseudomonadota</taxon>
        <taxon>Alphaproteobacteria</taxon>
        <taxon>Rhodospirillales</taxon>
        <taxon>Rhodospirillaceae</taxon>
    </lineage>
</organism>
<keyword evidence="3" id="KW-1185">Reference proteome</keyword>
<dbReference type="Gene3D" id="3.40.50.150">
    <property type="entry name" value="Vaccinia Virus protein VP39"/>
    <property type="match status" value="1"/>
</dbReference>
<dbReference type="InterPro" id="IPR029063">
    <property type="entry name" value="SAM-dependent_MTases_sf"/>
</dbReference>
<evidence type="ECO:0000313" key="3">
    <source>
        <dbReference type="Proteomes" id="UP001597295"/>
    </source>
</evidence>
<reference evidence="3" key="1">
    <citation type="journal article" date="2019" name="Int. J. Syst. Evol. Microbiol.">
        <title>The Global Catalogue of Microorganisms (GCM) 10K type strain sequencing project: providing services to taxonomists for standard genome sequencing and annotation.</title>
        <authorList>
            <consortium name="The Broad Institute Genomics Platform"/>
            <consortium name="The Broad Institute Genome Sequencing Center for Infectious Disease"/>
            <person name="Wu L."/>
            <person name="Ma J."/>
        </authorList>
    </citation>
    <scope>NUCLEOTIDE SEQUENCE [LARGE SCALE GENOMIC DNA]</scope>
    <source>
        <strain evidence="3">CGMCC 1.19062</strain>
    </source>
</reference>
<comment type="caution">
    <text evidence="2">The sequence shown here is derived from an EMBL/GenBank/DDBJ whole genome shotgun (WGS) entry which is preliminary data.</text>
</comment>
<gene>
    <name evidence="2" type="ORF">ACFSM5_04370</name>
</gene>